<dbReference type="InterPro" id="IPR000182">
    <property type="entry name" value="GNAT_dom"/>
</dbReference>
<dbReference type="SUPFAM" id="SSF55729">
    <property type="entry name" value="Acyl-CoA N-acyltransferases (Nat)"/>
    <property type="match status" value="1"/>
</dbReference>
<keyword evidence="3" id="KW-1185">Reference proteome</keyword>
<evidence type="ECO:0000313" key="2">
    <source>
        <dbReference type="EMBL" id="USS93604.1"/>
    </source>
</evidence>
<dbReference type="PROSITE" id="PS51186">
    <property type="entry name" value="GNAT"/>
    <property type="match status" value="1"/>
</dbReference>
<protein>
    <submittedName>
        <fullName evidence="2">GNAT family N-acetyltransferase</fullName>
    </submittedName>
</protein>
<feature type="domain" description="N-acetyltransferase" evidence="1">
    <location>
        <begin position="39"/>
        <end position="187"/>
    </location>
</feature>
<dbReference type="EMBL" id="CP097478">
    <property type="protein sequence ID" value="USS93604.1"/>
    <property type="molecule type" value="Genomic_DNA"/>
</dbReference>
<dbReference type="Pfam" id="PF00583">
    <property type="entry name" value="Acetyltransf_1"/>
    <property type="match status" value="1"/>
</dbReference>
<evidence type="ECO:0000259" key="1">
    <source>
        <dbReference type="PROSITE" id="PS51186"/>
    </source>
</evidence>
<dbReference type="InterPro" id="IPR016181">
    <property type="entry name" value="Acyl_CoA_acyltransferase"/>
</dbReference>
<evidence type="ECO:0000313" key="3">
    <source>
        <dbReference type="Proteomes" id="UP001057532"/>
    </source>
</evidence>
<proteinExistence type="predicted"/>
<dbReference type="Proteomes" id="UP001057532">
    <property type="component" value="Chromosome"/>
</dbReference>
<sequence>MLNKFKEWYRKNINDKQANRIDEALDFKNRIVEICGMKYFLGKGSMTDLPDLIKVDREAYGKQVKWSPKRFQAGLKNRDNRFYLILRHDDELVGFICIMISRQQTCCHIENLAILPQFQKRGLGYFLTTTIIERAREMGLHCVIFTCRKSNEKSQSLVQDLGFVKVDEKPDYFDDGEAAVDYRLHLDKRNYLAANNFGR</sequence>
<gene>
    <name evidence="2" type="ORF">M8332_01775</name>
</gene>
<reference evidence="2" key="1">
    <citation type="submission" date="2022-05" db="EMBL/GenBank/DDBJ databases">
        <authorList>
            <person name="Oliphant S.A."/>
            <person name="Watson-Haigh N.S."/>
            <person name="Sumby K.M."/>
            <person name="Gardner J.M."/>
            <person name="Jiranek V."/>
        </authorList>
    </citation>
    <scope>NUCLEOTIDE SEQUENCE</scope>
    <source>
        <strain evidence="2">Ru20-1</strain>
    </source>
</reference>
<accession>A0ABY5C487</accession>
<organism evidence="2 3">
    <name type="scientific">Fructilactobacillus ixorae</name>
    <dbReference type="NCBI Taxonomy" id="1750535"/>
    <lineage>
        <taxon>Bacteria</taxon>
        <taxon>Bacillati</taxon>
        <taxon>Bacillota</taxon>
        <taxon>Bacilli</taxon>
        <taxon>Lactobacillales</taxon>
        <taxon>Lactobacillaceae</taxon>
        <taxon>Fructilactobacillus</taxon>
    </lineage>
</organism>
<name>A0ABY5C487_9LACO</name>
<dbReference type="RefSeq" id="WP_252780468.1">
    <property type="nucleotide sequence ID" value="NZ_CP097478.1"/>
</dbReference>
<dbReference type="Gene3D" id="3.40.630.30">
    <property type="match status" value="1"/>
</dbReference>
<dbReference type="CDD" id="cd04301">
    <property type="entry name" value="NAT_SF"/>
    <property type="match status" value="1"/>
</dbReference>